<reference evidence="2" key="1">
    <citation type="submission" date="2022-09" db="EMBL/GenBank/DDBJ databases">
        <title>Tahibacter sp. nov., isolated from a fresh water.</title>
        <authorList>
            <person name="Baek J.H."/>
            <person name="Lee J.K."/>
            <person name="Kim J.M."/>
            <person name="Jeon C.O."/>
        </authorList>
    </citation>
    <scope>NUCLEOTIDE SEQUENCE</scope>
    <source>
        <strain evidence="2">W38</strain>
    </source>
</reference>
<name>A0ABY6BEU3_9GAMM</name>
<dbReference type="Gene3D" id="2.160.20.10">
    <property type="entry name" value="Single-stranded right-handed beta-helix, Pectin lyase-like"/>
    <property type="match status" value="1"/>
</dbReference>
<evidence type="ECO:0008006" key="4">
    <source>
        <dbReference type="Google" id="ProtNLM"/>
    </source>
</evidence>
<keyword evidence="3" id="KW-1185">Reference proteome</keyword>
<dbReference type="EMBL" id="CP104694">
    <property type="protein sequence ID" value="UXI68554.1"/>
    <property type="molecule type" value="Genomic_DNA"/>
</dbReference>
<gene>
    <name evidence="2" type="ORF">N4264_02555</name>
</gene>
<evidence type="ECO:0000313" key="2">
    <source>
        <dbReference type="EMBL" id="UXI68554.1"/>
    </source>
</evidence>
<protein>
    <recommendedName>
        <fullName evidence="4">Parallel beta helix pectate lyase-like protein</fullName>
    </recommendedName>
</protein>
<dbReference type="Proteomes" id="UP001064632">
    <property type="component" value="Chromosome"/>
</dbReference>
<dbReference type="InterPro" id="IPR011050">
    <property type="entry name" value="Pectin_lyase_fold/virulence"/>
</dbReference>
<sequence length="496" mass="53939">MPGTLRRLFHFAGLAMAASASADAAIHVVTPTSNLQSVINAAASGDEIRFEPGLYRTGCLDIFKRLTLTARVPHSAILQGSANAPLSANAGDAAAAACGFNLARRTADGTRIEGLQFQYFRHAIYGKGLANLVIVNNRFVSNFGNGVALRDTADIEIARNAFLDPYLPNDTPGTVEPYWVNPVGVTDAQMDYGVSIYGSLRPRVHHNYFFGVFNQALSFKIANRDAYAGYNTFEGYSLTALFFGQEPSIDATYPEFGLSGWDGGRIVAEGNVFRAVRAEHPGTHALVEYRGRSPLRIRYVNGDVTVRNNIVESGILGFTIECNGSQCPMGTIDVTNNLIVGRVITGDNVAHDIGVCGIDVQPQTTAQVRVFQNTIAWHRFGVCAEGGVLRVQNTEFHRNRERDVRATPDVIDYNNQYTAAGPVLGAHSTNVDPRFYAAPDLRIRTAAVRLTPNRSFSRPFYLTPQSPGATSGSQGLFKGAYPLITTMLFEDNFEVP</sequence>
<proteinExistence type="predicted"/>
<organism evidence="2 3">
    <name type="scientific">Tahibacter amnicola</name>
    <dbReference type="NCBI Taxonomy" id="2976241"/>
    <lineage>
        <taxon>Bacteria</taxon>
        <taxon>Pseudomonadati</taxon>
        <taxon>Pseudomonadota</taxon>
        <taxon>Gammaproteobacteria</taxon>
        <taxon>Lysobacterales</taxon>
        <taxon>Rhodanobacteraceae</taxon>
        <taxon>Tahibacter</taxon>
    </lineage>
</organism>
<dbReference type="RefSeq" id="WP_261695512.1">
    <property type="nucleotide sequence ID" value="NZ_CP104694.1"/>
</dbReference>
<keyword evidence="1" id="KW-0732">Signal</keyword>
<accession>A0ABY6BEU3</accession>
<dbReference type="InterPro" id="IPR012334">
    <property type="entry name" value="Pectin_lyas_fold"/>
</dbReference>
<dbReference type="SUPFAM" id="SSF51126">
    <property type="entry name" value="Pectin lyase-like"/>
    <property type="match status" value="1"/>
</dbReference>
<evidence type="ECO:0000256" key="1">
    <source>
        <dbReference type="SAM" id="SignalP"/>
    </source>
</evidence>
<evidence type="ECO:0000313" key="3">
    <source>
        <dbReference type="Proteomes" id="UP001064632"/>
    </source>
</evidence>
<feature type="chain" id="PRO_5047037096" description="Parallel beta helix pectate lyase-like protein" evidence="1">
    <location>
        <begin position="25"/>
        <end position="496"/>
    </location>
</feature>
<feature type="signal peptide" evidence="1">
    <location>
        <begin position="1"/>
        <end position="24"/>
    </location>
</feature>